<dbReference type="OrthoDB" id="10353330at2759"/>
<gene>
    <name evidence="1" type="ORF">SPIL2461_LOCUS17719</name>
</gene>
<protein>
    <submittedName>
        <fullName evidence="1">Uncharacterized protein</fullName>
    </submittedName>
</protein>
<dbReference type="AlphaFoldDB" id="A0A812W0E4"/>
<dbReference type="Proteomes" id="UP000649617">
    <property type="component" value="Unassembled WGS sequence"/>
</dbReference>
<evidence type="ECO:0000313" key="1">
    <source>
        <dbReference type="EMBL" id="CAE7657657.1"/>
    </source>
</evidence>
<proteinExistence type="predicted"/>
<name>A0A812W0E4_SYMPI</name>
<evidence type="ECO:0000313" key="2">
    <source>
        <dbReference type="Proteomes" id="UP000649617"/>
    </source>
</evidence>
<sequence>ALMQAFDGEALEKVPARTVETPEIYSLAPVGIGGRTKVNEYLPRGRASATQDEKWDAPEKVDIDFAVFITPVHKKVERDALCPSKALDEDPVRTMWSRDGNQHGYGGNFLFNTPEMMAFKNWRIPPDRRMRVLECDTFDWLEEIMKDKAMRSGKNFTASENPYTAEKMKDLDENCGIPDEAWVNTSCQDLQKLRADHKDQYRVSCNQELFASSTLRKTLSLPLNGKWVFAENRREGSLYKPEWMLDTLTSYFFTWDSTAEDTEKLFSKNAPAGGDVQLVEDEVLCTARGLKTPCPVEVLYTGKILYKGKHAGDSKKVLQKTGVSLSHLPASSPTVQPNLEIHMDIERTMELVQRGRPRWWSKDEKILREILECNVRSYWELHRESCQKRGIEQQPAFPFSIDLEEAMADVTAARDKSVTLQPGSVYTIDVTAAVIPLYVKDMFGTITLSTFYVEVESARVYSQALSFKERNQAQVRLKFRLSDKAKALLKQPVLAWVDLASESGAWFGIWGLASLILSSLYSSLRMWGELGPKDGEITLDEIQAKHEKKLQILKRKAARKIKAQLEEAYQQYNIVVSWQKVYDLLVEPSQSKNLRKKVLLKDVLKDSNPLAELPAHVASLLGEVRVHLDELVDVDKLSEHDEDEELMQLEEEERKRRVRCCAFLSHA</sequence>
<accession>A0A812W0E4</accession>
<keyword evidence="2" id="KW-1185">Reference proteome</keyword>
<comment type="caution">
    <text evidence="1">The sequence shown here is derived from an EMBL/GenBank/DDBJ whole genome shotgun (WGS) entry which is preliminary data.</text>
</comment>
<dbReference type="EMBL" id="CAJNIZ010043338">
    <property type="protein sequence ID" value="CAE7657657.1"/>
    <property type="molecule type" value="Genomic_DNA"/>
</dbReference>
<reference evidence="1" key="1">
    <citation type="submission" date="2021-02" db="EMBL/GenBank/DDBJ databases">
        <authorList>
            <person name="Dougan E. K."/>
            <person name="Rhodes N."/>
            <person name="Thang M."/>
            <person name="Chan C."/>
        </authorList>
    </citation>
    <scope>NUCLEOTIDE SEQUENCE</scope>
</reference>
<organism evidence="1 2">
    <name type="scientific">Symbiodinium pilosum</name>
    <name type="common">Dinoflagellate</name>
    <dbReference type="NCBI Taxonomy" id="2952"/>
    <lineage>
        <taxon>Eukaryota</taxon>
        <taxon>Sar</taxon>
        <taxon>Alveolata</taxon>
        <taxon>Dinophyceae</taxon>
        <taxon>Suessiales</taxon>
        <taxon>Symbiodiniaceae</taxon>
        <taxon>Symbiodinium</taxon>
    </lineage>
</organism>
<feature type="non-terminal residue" evidence="1">
    <location>
        <position position="1"/>
    </location>
</feature>